<dbReference type="Proteomes" id="UP001519289">
    <property type="component" value="Unassembled WGS sequence"/>
</dbReference>
<evidence type="ECO:0000256" key="2">
    <source>
        <dbReference type="ARBA" id="ARBA00022723"/>
    </source>
</evidence>
<gene>
    <name evidence="6" type="ORF">J2Z79_001811</name>
</gene>
<feature type="domain" description="Glycoside hydrolase family 38 central" evidence="5">
    <location>
        <begin position="267"/>
        <end position="344"/>
    </location>
</feature>
<comment type="caution">
    <text evidence="6">The sequence shown here is derived from an EMBL/GenBank/DDBJ whole genome shotgun (WGS) entry which is preliminary data.</text>
</comment>
<dbReference type="SUPFAM" id="SSF88713">
    <property type="entry name" value="Glycoside hydrolase/deacetylase"/>
    <property type="match status" value="1"/>
</dbReference>
<dbReference type="InterPro" id="IPR041147">
    <property type="entry name" value="GH38_C"/>
</dbReference>
<dbReference type="InterPro" id="IPR015341">
    <property type="entry name" value="Glyco_hydro_38_cen"/>
</dbReference>
<keyword evidence="2" id="KW-0479">Metal-binding</keyword>
<evidence type="ECO:0000313" key="7">
    <source>
        <dbReference type="Proteomes" id="UP001519289"/>
    </source>
</evidence>
<protein>
    <submittedName>
        <fullName evidence="6">Alpha-mannosidase</fullName>
        <ecNumber evidence="6">3.2.1.24</ecNumber>
    </submittedName>
</protein>
<dbReference type="RefSeq" id="WP_245302481.1">
    <property type="nucleotide sequence ID" value="NZ_JAGGLG010000012.1"/>
</dbReference>
<accession>A0ABS4JS97</accession>
<organism evidence="6 7">
    <name type="scientific">Symbiobacterium terraclitae</name>
    <dbReference type="NCBI Taxonomy" id="557451"/>
    <lineage>
        <taxon>Bacteria</taxon>
        <taxon>Bacillati</taxon>
        <taxon>Bacillota</taxon>
        <taxon>Clostridia</taxon>
        <taxon>Eubacteriales</taxon>
        <taxon>Symbiobacteriaceae</taxon>
        <taxon>Symbiobacterium</taxon>
    </lineage>
</organism>
<evidence type="ECO:0000259" key="5">
    <source>
        <dbReference type="SMART" id="SM00872"/>
    </source>
</evidence>
<name>A0ABS4JS97_9FIRM</name>
<comment type="similarity">
    <text evidence="1">Belongs to the glycosyl hydrolase 38 family.</text>
</comment>
<dbReference type="Pfam" id="PF09261">
    <property type="entry name" value="Alpha-mann_mid"/>
    <property type="match status" value="1"/>
</dbReference>
<dbReference type="GO" id="GO:0004559">
    <property type="term" value="F:alpha-mannosidase activity"/>
    <property type="evidence" value="ECO:0007669"/>
    <property type="project" value="UniProtKB-EC"/>
</dbReference>
<dbReference type="Pfam" id="PF07748">
    <property type="entry name" value="Glyco_hydro_38C"/>
    <property type="match status" value="1"/>
</dbReference>
<dbReference type="InterPro" id="IPR037094">
    <property type="entry name" value="Glyco_hydro_38_cen_sf"/>
</dbReference>
<evidence type="ECO:0000313" key="6">
    <source>
        <dbReference type="EMBL" id="MBP2018403.1"/>
    </source>
</evidence>
<dbReference type="CDD" id="cd10789">
    <property type="entry name" value="GH38N_AMII_ER_cytosolic"/>
    <property type="match status" value="1"/>
</dbReference>
<dbReference type="InterPro" id="IPR011330">
    <property type="entry name" value="Glyco_hydro/deAcase_b/a-brl"/>
</dbReference>
<keyword evidence="3 6" id="KW-0378">Hydrolase</keyword>
<dbReference type="InterPro" id="IPR011013">
    <property type="entry name" value="Gal_mutarotase_sf_dom"/>
</dbReference>
<dbReference type="InterPro" id="IPR011682">
    <property type="entry name" value="Glyco_hydro_38_C"/>
</dbReference>
<evidence type="ECO:0000256" key="4">
    <source>
        <dbReference type="ARBA" id="ARBA00023295"/>
    </source>
</evidence>
<dbReference type="SMART" id="SM00872">
    <property type="entry name" value="Alpha-mann_mid"/>
    <property type="match status" value="1"/>
</dbReference>
<evidence type="ECO:0000256" key="3">
    <source>
        <dbReference type="ARBA" id="ARBA00022801"/>
    </source>
</evidence>
<dbReference type="Pfam" id="PF17677">
    <property type="entry name" value="Glyco_hydro38C2"/>
    <property type="match status" value="1"/>
</dbReference>
<dbReference type="EMBL" id="JAGGLG010000012">
    <property type="protein sequence ID" value="MBP2018403.1"/>
    <property type="molecule type" value="Genomic_DNA"/>
</dbReference>
<keyword evidence="4 6" id="KW-0326">Glycosidase</keyword>
<dbReference type="Pfam" id="PF01074">
    <property type="entry name" value="Glyco_hydro_38N"/>
    <property type="match status" value="1"/>
</dbReference>
<dbReference type="PANTHER" id="PTHR46017">
    <property type="entry name" value="ALPHA-MANNOSIDASE 2C1"/>
    <property type="match status" value="1"/>
</dbReference>
<reference evidence="6 7" key="1">
    <citation type="submission" date="2021-03" db="EMBL/GenBank/DDBJ databases">
        <title>Genomic Encyclopedia of Type Strains, Phase IV (KMG-IV): sequencing the most valuable type-strain genomes for metagenomic binning, comparative biology and taxonomic classification.</title>
        <authorList>
            <person name="Goeker M."/>
        </authorList>
    </citation>
    <scope>NUCLEOTIDE SEQUENCE [LARGE SCALE GENOMIC DNA]</scope>
    <source>
        <strain evidence="6 7">DSM 27138</strain>
    </source>
</reference>
<dbReference type="InterPro" id="IPR028995">
    <property type="entry name" value="Glyco_hydro_57/38_cen_sf"/>
</dbReference>
<keyword evidence="7" id="KW-1185">Reference proteome</keyword>
<evidence type="ECO:0000256" key="1">
    <source>
        <dbReference type="ARBA" id="ARBA00009792"/>
    </source>
</evidence>
<dbReference type="PANTHER" id="PTHR46017:SF1">
    <property type="entry name" value="ALPHA-MANNOSIDASE 2C1"/>
    <property type="match status" value="1"/>
</dbReference>
<dbReference type="InterPro" id="IPR027291">
    <property type="entry name" value="Glyco_hydro_38_N_sf"/>
</dbReference>
<proteinExistence type="inferred from homology"/>
<sequence length="810" mass="91503">MKQAKLHMIGNAHIDPVWLWKWQEGFQEVKATFRSVLDRMNEYDDFIFTGSSAAFYAFVEENDPEMFAEIRRRVQEGRWVIVGGWWIQPDCNIPGGESFVRQGLYGQRYFRSRFGVIARTGFNPDSFGHAGSLPQILKKSGMDYYTFMRPGPHEKGLPGRLFWWESDDGSRVLAFRIPFEYLTWSGDIEKHVRKCEGEAKEPFNEIMCFYGVGNHGGGPTKANLDSIRRMNGEADFPELVMSSPDRFFAAQLERGLPIPVVHDDLQHHASGCYAAHSGIKRWNRKAENLLITAEKFSALAQRLTGQPYPTDMERAWRAVLFNQFHDILAGTSLEEAYEDARDLYGEAMAIGARALNHAIQSVAWRVKIDHVEGSKPVVVFNPHAWPAKLLVEMETGGLKEEHVLLDDQGNQVPFQFVRSHATVTGWRRRVSFVADLPALGYRTYRFVLREEPGLPFPEVSATDTVLENGRFRLEIDPETGYIKHLYDKKADFAVITGGGARPAVIHDPSDTWSHGVLKFDDEVGSFTATRVRLIERGPVKATIRVESAWGSSTVIQDFSLYRELEHIDVAVTVDWREQHKVLKLRFPTNLHFPKATYEIPYGHIERPTDGEEEPGQSWLDLSGVVRGTDGIYGLSLLNDGKYSFSVAGKELSLTVLRSPIYAHHDPYVPTPDGVYTYMDQGVQRFTYSLLPHEGGWEEAGTVRRAAELNQPAVALLETYHDGPLPPAMSFLSVDAPNVIVSVVKKAEEGDDLIVRAYETDRVATSATIRIPLLGREIEARFGPCEIKTFRVPTDPAEPVVETNLLEWTEE</sequence>
<dbReference type="Gene3D" id="3.20.110.10">
    <property type="entry name" value="Glycoside hydrolase 38, N terminal domain"/>
    <property type="match status" value="1"/>
</dbReference>
<dbReference type="SUPFAM" id="SSF74650">
    <property type="entry name" value="Galactose mutarotase-like"/>
    <property type="match status" value="1"/>
</dbReference>
<dbReference type="SUPFAM" id="SSF88688">
    <property type="entry name" value="Families 57/38 glycoside transferase middle domain"/>
    <property type="match status" value="1"/>
</dbReference>
<dbReference type="Gene3D" id="1.20.1270.50">
    <property type="entry name" value="Glycoside hydrolase family 38, central domain"/>
    <property type="match status" value="1"/>
</dbReference>
<dbReference type="Gene3D" id="2.70.98.30">
    <property type="entry name" value="Golgi alpha-mannosidase II, domain 4"/>
    <property type="match status" value="1"/>
</dbReference>
<dbReference type="EC" id="3.2.1.24" evidence="6"/>
<dbReference type="InterPro" id="IPR000602">
    <property type="entry name" value="Glyco_hydro_38_N"/>
</dbReference>